<evidence type="ECO:0000313" key="5">
    <source>
        <dbReference type="Proteomes" id="UP000180280"/>
    </source>
</evidence>
<dbReference type="EMBL" id="MKCS01000001">
    <property type="protein sequence ID" value="OHX13875.1"/>
    <property type="molecule type" value="Genomic_DNA"/>
</dbReference>
<keyword evidence="1" id="KW-1133">Transmembrane helix</keyword>
<dbReference type="Proteomes" id="UP000180088">
    <property type="component" value="Unassembled WGS sequence"/>
</dbReference>
<accession>A0A1S1X390</accession>
<dbReference type="EMBL" id="MKCT01000017">
    <property type="protein sequence ID" value="OHX20084.1"/>
    <property type="molecule type" value="Genomic_DNA"/>
</dbReference>
<dbReference type="STRING" id="1903179.BI347_10410"/>
<reference evidence="4 5" key="1">
    <citation type="submission" date="2016-09" db="EMBL/GenBank/DDBJ databases">
        <title>Chromobacterium muskegensis sp. nov., an insecticidal bacterium isolated from Sphagnum bogs.</title>
        <authorList>
            <person name="Sparks M.E."/>
            <person name="Blackburn M.B."/>
            <person name="Gundersen-Rindal D.E."/>
            <person name="Mitchell A."/>
            <person name="Farrar R."/>
            <person name="Kuhar D."/>
        </authorList>
    </citation>
    <scope>NUCLEOTIDE SEQUENCE [LARGE SCALE GENOMIC DNA]</scope>
    <source>
        <strain evidence="3 5">14B-1</strain>
        <strain evidence="2 4">37-2</strain>
    </source>
</reference>
<evidence type="ECO:0000313" key="2">
    <source>
        <dbReference type="EMBL" id="OHX13875.1"/>
    </source>
</evidence>
<evidence type="ECO:0000313" key="4">
    <source>
        <dbReference type="Proteomes" id="UP000180088"/>
    </source>
</evidence>
<dbReference type="AlphaFoldDB" id="A0A1S1X390"/>
<evidence type="ECO:0000313" key="3">
    <source>
        <dbReference type="EMBL" id="OHX20084.1"/>
    </source>
</evidence>
<organism evidence="2 4">
    <name type="scientific">Chromobacterium sphagni</name>
    <dbReference type="NCBI Taxonomy" id="1903179"/>
    <lineage>
        <taxon>Bacteria</taxon>
        <taxon>Pseudomonadati</taxon>
        <taxon>Pseudomonadota</taxon>
        <taxon>Betaproteobacteria</taxon>
        <taxon>Neisseriales</taxon>
        <taxon>Chromobacteriaceae</taxon>
        <taxon>Chromobacterium</taxon>
    </lineage>
</organism>
<feature type="transmembrane region" description="Helical" evidence="1">
    <location>
        <begin position="176"/>
        <end position="199"/>
    </location>
</feature>
<keyword evidence="1" id="KW-0472">Membrane</keyword>
<dbReference type="Proteomes" id="UP000180280">
    <property type="component" value="Unassembled WGS sequence"/>
</dbReference>
<keyword evidence="5" id="KW-1185">Reference proteome</keyword>
<evidence type="ECO:0000256" key="1">
    <source>
        <dbReference type="SAM" id="Phobius"/>
    </source>
</evidence>
<protein>
    <recommendedName>
        <fullName evidence="6">5-formyltetrahydrofolate cyclo-ligase</fullName>
    </recommendedName>
</protein>
<gene>
    <name evidence="3" type="ORF">BI344_06095</name>
    <name evidence="2" type="ORF">BI347_10410</name>
</gene>
<keyword evidence="1" id="KW-0812">Transmembrane</keyword>
<comment type="caution">
    <text evidence="2">The sequence shown here is derived from an EMBL/GenBank/DDBJ whole genome shotgun (WGS) entry which is preliminary data.</text>
</comment>
<evidence type="ECO:0008006" key="6">
    <source>
        <dbReference type="Google" id="ProtNLM"/>
    </source>
</evidence>
<name>A0A1S1X390_9NEIS</name>
<sequence length="201" mass="22034">MMALPALALSACATPALFKQSQADNIVYYDENAQGFFVTADGKNLVVLGKDYHYVMDDLGNLPLLLKSSLKPRLQASFDYFSVSTKNKVDGYVNLTLTGEVSDTERKSLLDEKFQYDNYPGSWKKTYHAHGTRYSAKGFEMPASIGKFNQPYTIRVAEHHSPGLKRAIILLTPVTLAVDGVLVLGGIVMFPLAVGVLAATH</sequence>
<proteinExistence type="predicted"/>